<dbReference type="PROSITE" id="PS51257">
    <property type="entry name" value="PROKAR_LIPOPROTEIN"/>
    <property type="match status" value="1"/>
</dbReference>
<accession>A0A7D5DWJ7</accession>
<dbReference type="AlphaFoldDB" id="A0A7D5DWJ7"/>
<keyword evidence="2" id="KW-1185">Reference proteome</keyword>
<proteinExistence type="predicted"/>
<reference evidence="1 2" key="1">
    <citation type="submission" date="2020-06" db="EMBL/GenBank/DDBJ databases">
        <title>Mannheimia pernigra sp. nov. isolated from bovine respiratory tract.</title>
        <authorList>
            <person name="Kuhnert P."/>
            <person name="Akarsu-Egger H."/>
        </authorList>
    </citation>
    <scope>NUCLEOTIDE SEQUENCE [LARGE SCALE GENOMIC DNA]</scope>
    <source>
        <strain evidence="1 2">BNO311</strain>
    </source>
</reference>
<sequence length="285" mass="32623">MTEKEQTIHISLLKISQYAQLSIGCNCVATIHSIYNKTINLLINNQLFSLQPKESHLSPISLITTRAQFQQLRLQPHRTYPFHFNYQDCTTFCTKLTACTSSLTHQLSRYASLSKKILQQSDKKGLNLLFHKQNDDLILSAFKQYLIKAKHFYYMNDEENACNMLSKLIGLGIGLTPSGDDFLCGLLATLQHSNATQSHFYQRLSQQIKQNLTNTNLISSRFLECALQQQFSLPVLAFFKNINKQNAEIEKLSKLFENIGHSSGIDTLFGIYYGYILLLNENEYC</sequence>
<evidence type="ECO:0000313" key="2">
    <source>
        <dbReference type="Proteomes" id="UP000509660"/>
    </source>
</evidence>
<name>A0A7D5DWJ7_9PAST</name>
<dbReference type="Proteomes" id="UP000509660">
    <property type="component" value="Chromosome"/>
</dbReference>
<dbReference type="RefSeq" id="WP_176810143.1">
    <property type="nucleotide sequence ID" value="NZ_CP055306.1"/>
</dbReference>
<dbReference type="EMBL" id="CP055306">
    <property type="protein sequence ID" value="QLB40920.1"/>
    <property type="molecule type" value="Genomic_DNA"/>
</dbReference>
<organism evidence="1 2">
    <name type="scientific">Mannheimia pernigra</name>
    <dbReference type="NCBI Taxonomy" id="111844"/>
    <lineage>
        <taxon>Bacteria</taxon>
        <taxon>Pseudomonadati</taxon>
        <taxon>Pseudomonadota</taxon>
        <taxon>Gammaproteobacteria</taxon>
        <taxon>Pasteurellales</taxon>
        <taxon>Pasteurellaceae</taxon>
        <taxon>Mannheimia</taxon>
    </lineage>
</organism>
<gene>
    <name evidence="1" type="ORF">HV559_08605</name>
</gene>
<protein>
    <submittedName>
        <fullName evidence="1">DUF2877 domain-containing protein</fullName>
    </submittedName>
</protein>
<dbReference type="Pfam" id="PF11392">
    <property type="entry name" value="AllH"/>
    <property type="match status" value="1"/>
</dbReference>
<dbReference type="InterPro" id="IPR021530">
    <property type="entry name" value="AllH-like"/>
</dbReference>
<evidence type="ECO:0000313" key="1">
    <source>
        <dbReference type="EMBL" id="QLB40920.1"/>
    </source>
</evidence>